<name>A0ACB5TQF9_AMBMO</name>
<sequence length="485" mass="55370">MTIGKHKKDEKIFDPSELQFYSSSTLATILPIPSKWVHPQELNSNLDKNACPFEVTFDGCEISTKDLMRRKPNRTSAGRFSSGSSSSRNNVFSTRSDHHVLRLTTVYYFEVEILFSLNSGADVSIGFFDLRENDNQVSDLRGHDIGSWGYCGKEGRLYYKENGRLMSKSTLKFCNGDTIGCGVNFVRNTIFVTKNGVYVGEAFTIPDTVETLFPAISLAQWNAVKTNFGLNQNEKFKFDIDGYVEAFKLDLFKKVEDFKIPKLTLKDGSTITDNSDVKKMINSMVKSYFVHMGFSESLKSFKKDLSLEETNVKHTDAEIGEKLMRETEFKRQVKLSIMNDDINKTLKLINCEHPQILENEGKVLNFKFRLECLKLVILIKDGKIDESLELAALLKDQFKEKQYQEYLKLVVQLLAFQDPRESPYFRILYSFEKSRLIDNLVTCVNFKTGLPPQSSIDNVIIHTDANLGQDPSSELIDLIEDYTTL</sequence>
<evidence type="ECO:0000313" key="2">
    <source>
        <dbReference type="Proteomes" id="UP001165064"/>
    </source>
</evidence>
<comment type="caution">
    <text evidence="1">The sequence shown here is derived from an EMBL/GenBank/DDBJ whole genome shotgun (WGS) entry which is preliminary data.</text>
</comment>
<accession>A0ACB5TQF9</accession>
<proteinExistence type="predicted"/>
<organism evidence="1 2">
    <name type="scientific">Ambrosiozyma monospora</name>
    <name type="common">Yeast</name>
    <name type="synonym">Endomycopsis monosporus</name>
    <dbReference type="NCBI Taxonomy" id="43982"/>
    <lineage>
        <taxon>Eukaryota</taxon>
        <taxon>Fungi</taxon>
        <taxon>Dikarya</taxon>
        <taxon>Ascomycota</taxon>
        <taxon>Saccharomycotina</taxon>
        <taxon>Pichiomycetes</taxon>
        <taxon>Pichiales</taxon>
        <taxon>Pichiaceae</taxon>
        <taxon>Ambrosiozyma</taxon>
    </lineage>
</organism>
<dbReference type="EMBL" id="BSXS01008473">
    <property type="protein sequence ID" value="GME92602.1"/>
    <property type="molecule type" value="Genomic_DNA"/>
</dbReference>
<protein>
    <submittedName>
        <fullName evidence="1">Unnamed protein product</fullName>
    </submittedName>
</protein>
<dbReference type="Proteomes" id="UP001165064">
    <property type="component" value="Unassembled WGS sequence"/>
</dbReference>
<keyword evidence="2" id="KW-1185">Reference proteome</keyword>
<evidence type="ECO:0000313" key="1">
    <source>
        <dbReference type="EMBL" id="GME92602.1"/>
    </source>
</evidence>
<reference evidence="1" key="1">
    <citation type="submission" date="2023-04" db="EMBL/GenBank/DDBJ databases">
        <title>Ambrosiozyma monospora NBRC 10751.</title>
        <authorList>
            <person name="Ichikawa N."/>
            <person name="Sato H."/>
            <person name="Tonouchi N."/>
        </authorList>
    </citation>
    <scope>NUCLEOTIDE SEQUENCE</scope>
    <source>
        <strain evidence="1">NBRC 10751</strain>
    </source>
</reference>
<gene>
    <name evidence="1" type="ORF">Amon02_000911300</name>
</gene>